<dbReference type="Pfam" id="PF03547">
    <property type="entry name" value="Mem_trans"/>
    <property type="match status" value="1"/>
</dbReference>
<protein>
    <recommendedName>
        <fullName evidence="11">Auxin efflux carrier component</fullName>
    </recommendedName>
</protein>
<dbReference type="Proteomes" id="UP000256970">
    <property type="component" value="Unassembled WGS sequence"/>
</dbReference>
<comment type="similarity">
    <text evidence="2">Belongs to the auxin efflux carrier (TC 2.A.69.1) family.</text>
</comment>
<evidence type="ECO:0000256" key="4">
    <source>
        <dbReference type="ARBA" id="ARBA00022692"/>
    </source>
</evidence>
<dbReference type="PANTHER" id="PTHR31752">
    <property type="entry name" value="AUXIN EFFLUX CARRIER COMPONENT 1B-RELATED"/>
    <property type="match status" value="1"/>
</dbReference>
<accession>A0A383W118</accession>
<dbReference type="EMBL" id="FNXT01001012">
    <property type="protein sequence ID" value="SZX70819.1"/>
    <property type="molecule type" value="Genomic_DNA"/>
</dbReference>
<feature type="transmembrane region" description="Helical" evidence="8">
    <location>
        <begin position="6"/>
        <end position="27"/>
    </location>
</feature>
<proteinExistence type="inferred from homology"/>
<keyword evidence="10" id="KW-1185">Reference proteome</keyword>
<evidence type="ECO:0000256" key="5">
    <source>
        <dbReference type="ARBA" id="ARBA00022989"/>
    </source>
</evidence>
<evidence type="ECO:0000256" key="1">
    <source>
        <dbReference type="ARBA" id="ARBA00004141"/>
    </source>
</evidence>
<feature type="region of interest" description="Disordered" evidence="7">
    <location>
        <begin position="375"/>
        <end position="394"/>
    </location>
</feature>
<comment type="subcellular location">
    <subcellularLocation>
        <location evidence="1">Membrane</location>
        <topology evidence="1">Multi-pass membrane protein</topology>
    </subcellularLocation>
</comment>
<reference evidence="9 10" key="1">
    <citation type="submission" date="2016-10" db="EMBL/GenBank/DDBJ databases">
        <authorList>
            <person name="Cai Z."/>
        </authorList>
    </citation>
    <scope>NUCLEOTIDE SEQUENCE [LARGE SCALE GENOMIC DNA]</scope>
</reference>
<sequence length="922" mass="94673">MWLFQGVLNAGLQILLSIFGGWLCAWLKLVDPEVLSRQLNAFAMRAAFPAFIIHLLGIKTDLQDLEAWKALGVFILWVFLIHMCCIAWHKLRGGSSTAQTLGINCLLLTTNNTGCIGWPVLIATVGRQGAALSMLLGVLFFVQLLPAAITCFEYHKFLQEHQLEGSTSNNVAADGSAAPEQALLPTTMGQAKQQKEEQAATGFPHEFRYCYWSNADYVPSKPAAAAGTGSSKDDVLAPAGDNARPYPNYVEVCVAASSKDANDDPEGEFEHHCYGGGYHGRGSSSSSPGSSASSSTSGIASASSSQTPMTPRQQASAAVARAGSNAAAAAAAAKEWWRSGPAGRPKKPEAGLKRAKDSCDSLYTPFAVAVAGGSSSKEADMQQKPHVVQSPRAGGQLSNLTRRLSRGLGQQTTAAAAAAAAAASSAAGTLVRAASLKKQQQQQQRGSLAHMSVPLLSGHEGAGSCGGTTQTALATSSSVTLADLDAARRMSATGGASSSAAAGGGSSSMARASGAGEAAFAVFEAAGAEHFAAHRSQTIGLGIGAAASFAKAADSAIELHTMCYRASDGSKQHQHQHTAEVNYNPFEAHERQLQQQLAGGSSLSAMSAPIAAAASGPGSGALLLQNSSMAAGNSGTFLRGFGLGGSNARINSRTALLGLGSAPDSAGGAAATQPAAAAAAARAKSAQTPSSLSGKGKTKLSSVAHGAATAAGSAGASCVGDLEVKEEVVHHRGCFGAFMRNHPLLVHITAVQLKSFHLWLNVIAIALSVSGARKYLDADSPLALPALGWLDGVLGWFSSACIPVLLFANGVWMVGKDITGGKRGQIQVSLLLLLKLALLPALMVGLTQLFNMRGTYGLSLVLLSSCPLAPLAFLVCQQYGVGAELATSVTIQGVLLMLPQMMAVIKISQVAGLYDVDLLKAA</sequence>
<feature type="compositionally biased region" description="Low complexity" evidence="7">
    <location>
        <begin position="281"/>
        <end position="305"/>
    </location>
</feature>
<feature type="transmembrane region" description="Helical" evidence="8">
    <location>
        <begin position="101"/>
        <end position="125"/>
    </location>
</feature>
<dbReference type="GO" id="GO:0055085">
    <property type="term" value="P:transmembrane transport"/>
    <property type="evidence" value="ECO:0007669"/>
    <property type="project" value="InterPro"/>
</dbReference>
<evidence type="ECO:0008006" key="11">
    <source>
        <dbReference type="Google" id="ProtNLM"/>
    </source>
</evidence>
<dbReference type="InterPro" id="IPR038770">
    <property type="entry name" value="Na+/solute_symporter_sf"/>
</dbReference>
<keyword evidence="3" id="KW-0813">Transport</keyword>
<feature type="transmembrane region" description="Helical" evidence="8">
    <location>
        <begin position="70"/>
        <end position="89"/>
    </location>
</feature>
<evidence type="ECO:0000256" key="3">
    <source>
        <dbReference type="ARBA" id="ARBA00022448"/>
    </source>
</evidence>
<dbReference type="AlphaFoldDB" id="A0A383W118"/>
<gene>
    <name evidence="9" type="ORF">BQ4739_LOCUS10986</name>
</gene>
<feature type="transmembrane region" description="Helical" evidence="8">
    <location>
        <begin position="826"/>
        <end position="850"/>
    </location>
</feature>
<dbReference type="GO" id="GO:0016020">
    <property type="term" value="C:membrane"/>
    <property type="evidence" value="ECO:0007669"/>
    <property type="project" value="UniProtKB-SubCell"/>
</dbReference>
<keyword evidence="5 8" id="KW-1133">Transmembrane helix</keyword>
<evidence type="ECO:0000313" key="9">
    <source>
        <dbReference type="EMBL" id="SZX70819.1"/>
    </source>
</evidence>
<feature type="transmembrane region" description="Helical" evidence="8">
    <location>
        <begin position="856"/>
        <end position="876"/>
    </location>
</feature>
<feature type="region of interest" description="Disordered" evidence="7">
    <location>
        <begin position="280"/>
        <end position="321"/>
    </location>
</feature>
<keyword evidence="6 8" id="KW-0472">Membrane</keyword>
<feature type="transmembrane region" description="Helical" evidence="8">
    <location>
        <begin position="796"/>
        <end position="814"/>
    </location>
</feature>
<name>A0A383W118_TETOB</name>
<evidence type="ECO:0000256" key="7">
    <source>
        <dbReference type="SAM" id="MobiDB-lite"/>
    </source>
</evidence>
<evidence type="ECO:0000313" key="10">
    <source>
        <dbReference type="Proteomes" id="UP000256970"/>
    </source>
</evidence>
<evidence type="ECO:0000256" key="6">
    <source>
        <dbReference type="ARBA" id="ARBA00023136"/>
    </source>
</evidence>
<dbReference type="PANTHER" id="PTHR31752:SF18">
    <property type="entry name" value="AUXIN EFFLUX CARRIER COMPONENT 1"/>
    <property type="match status" value="1"/>
</dbReference>
<feature type="region of interest" description="Disordered" evidence="7">
    <location>
        <begin position="222"/>
        <end position="242"/>
    </location>
</feature>
<keyword evidence="4 8" id="KW-0812">Transmembrane</keyword>
<feature type="transmembrane region" description="Helical" evidence="8">
    <location>
        <begin position="131"/>
        <end position="152"/>
    </location>
</feature>
<dbReference type="InterPro" id="IPR051107">
    <property type="entry name" value="Auxin_Efflux_Carrier"/>
</dbReference>
<dbReference type="InterPro" id="IPR004776">
    <property type="entry name" value="Mem_transp_PIN-like"/>
</dbReference>
<organism evidence="9 10">
    <name type="scientific">Tetradesmus obliquus</name>
    <name type="common">Green alga</name>
    <name type="synonym">Acutodesmus obliquus</name>
    <dbReference type="NCBI Taxonomy" id="3088"/>
    <lineage>
        <taxon>Eukaryota</taxon>
        <taxon>Viridiplantae</taxon>
        <taxon>Chlorophyta</taxon>
        <taxon>core chlorophytes</taxon>
        <taxon>Chlorophyceae</taxon>
        <taxon>CS clade</taxon>
        <taxon>Sphaeropleales</taxon>
        <taxon>Scenedesmaceae</taxon>
        <taxon>Tetradesmus</taxon>
    </lineage>
</organism>
<feature type="transmembrane region" description="Helical" evidence="8">
    <location>
        <begin position="39"/>
        <end position="58"/>
    </location>
</feature>
<evidence type="ECO:0000256" key="2">
    <source>
        <dbReference type="ARBA" id="ARBA00009177"/>
    </source>
</evidence>
<evidence type="ECO:0000256" key="8">
    <source>
        <dbReference type="SAM" id="Phobius"/>
    </source>
</evidence>
<dbReference type="Gene3D" id="1.20.1530.20">
    <property type="match status" value="1"/>
</dbReference>